<comment type="similarity">
    <text evidence="2">Belongs to the peptidase S1 family. CLIP subfamily.</text>
</comment>
<feature type="domain" description="Peptidase S1" evidence="4">
    <location>
        <begin position="56"/>
        <end position="298"/>
    </location>
</feature>
<dbReference type="PROSITE" id="PS50240">
    <property type="entry name" value="TRYPSIN_DOM"/>
    <property type="match status" value="1"/>
</dbReference>
<evidence type="ECO:0000313" key="6">
    <source>
        <dbReference type="Proteomes" id="UP000814243"/>
    </source>
</evidence>
<dbReference type="GO" id="GO:0006508">
    <property type="term" value="P:proteolysis"/>
    <property type="evidence" value="ECO:0007669"/>
    <property type="project" value="InterPro"/>
</dbReference>
<comment type="caution">
    <text evidence="5">The sequence shown here is derived from an EMBL/GenBank/DDBJ whole genome shotgun (WGS) entry which is preliminary data.</text>
</comment>
<gene>
    <name evidence="5" type="ORF">HF086_014591</name>
</gene>
<evidence type="ECO:0000256" key="2">
    <source>
        <dbReference type="ARBA" id="ARBA00024195"/>
    </source>
</evidence>
<evidence type="ECO:0000259" key="4">
    <source>
        <dbReference type="PROSITE" id="PS50240"/>
    </source>
</evidence>
<dbReference type="SUPFAM" id="SSF50494">
    <property type="entry name" value="Trypsin-like serine proteases"/>
    <property type="match status" value="1"/>
</dbReference>
<dbReference type="AlphaFoldDB" id="A0A922MBM1"/>
<dbReference type="EMBL" id="JACEFF010000648">
    <property type="protein sequence ID" value="KAH9633623.1"/>
    <property type="molecule type" value="Genomic_DNA"/>
</dbReference>
<evidence type="ECO:0000256" key="3">
    <source>
        <dbReference type="SAM" id="SignalP"/>
    </source>
</evidence>
<dbReference type="InterPro" id="IPR001314">
    <property type="entry name" value="Peptidase_S1A"/>
</dbReference>
<keyword evidence="1" id="KW-1015">Disulfide bond</keyword>
<proteinExistence type="inferred from homology"/>
<sequence>MKSIIFLCAIFLTLVSVISEVQTNYHDAIGIPTANRIKALEEAIQANRNITIENRIIGGELAPLNEYPFFAGLIISLVGTPDPGVCGASLLSPNRLVTAAHCNFDGIRLAHEFTVVLGSNMLFYGGERIVSRKVFMHPNYRHQFSINDIAMIYLPRNAKITNIVKPIRLPNYLESWNQFLGFQARSVGFGVTTDGHTLVNPDSLLKHITLQVVDNSQCQLKNDLNRPNYDILCTSGYGGVGLCHGDSGGPLYTIDETSTDKSIFLIGINSYKYGQTCTGGTGYTRVTSYMHFIALHLNN</sequence>
<dbReference type="Proteomes" id="UP000814243">
    <property type="component" value="Unassembled WGS sequence"/>
</dbReference>
<protein>
    <recommendedName>
        <fullName evidence="4">Peptidase S1 domain-containing protein</fullName>
    </recommendedName>
</protein>
<keyword evidence="3" id="KW-0732">Signal</keyword>
<accession>A0A922MBM1</accession>
<dbReference type="PANTHER" id="PTHR24256">
    <property type="entry name" value="TRYPTASE-RELATED"/>
    <property type="match status" value="1"/>
</dbReference>
<name>A0A922MBM1_SPOEX</name>
<dbReference type="Pfam" id="PF00089">
    <property type="entry name" value="Trypsin"/>
    <property type="match status" value="1"/>
</dbReference>
<dbReference type="InterPro" id="IPR051487">
    <property type="entry name" value="Ser/Thr_Proteases_Immune/Dev"/>
</dbReference>
<feature type="chain" id="PRO_5038093783" description="Peptidase S1 domain-containing protein" evidence="3">
    <location>
        <begin position="24"/>
        <end position="299"/>
    </location>
</feature>
<dbReference type="InterPro" id="IPR009003">
    <property type="entry name" value="Peptidase_S1_PA"/>
</dbReference>
<evidence type="ECO:0000256" key="1">
    <source>
        <dbReference type="ARBA" id="ARBA00023157"/>
    </source>
</evidence>
<dbReference type="InterPro" id="IPR001254">
    <property type="entry name" value="Trypsin_dom"/>
</dbReference>
<evidence type="ECO:0000313" key="5">
    <source>
        <dbReference type="EMBL" id="KAH9633623.1"/>
    </source>
</evidence>
<dbReference type="SMART" id="SM00020">
    <property type="entry name" value="Tryp_SPc"/>
    <property type="match status" value="1"/>
</dbReference>
<dbReference type="InterPro" id="IPR018114">
    <property type="entry name" value="TRYPSIN_HIS"/>
</dbReference>
<feature type="signal peptide" evidence="3">
    <location>
        <begin position="1"/>
        <end position="23"/>
    </location>
</feature>
<dbReference type="Gene3D" id="2.40.10.10">
    <property type="entry name" value="Trypsin-like serine proteases"/>
    <property type="match status" value="1"/>
</dbReference>
<dbReference type="PROSITE" id="PS00134">
    <property type="entry name" value="TRYPSIN_HIS"/>
    <property type="match status" value="1"/>
</dbReference>
<dbReference type="GO" id="GO:0004252">
    <property type="term" value="F:serine-type endopeptidase activity"/>
    <property type="evidence" value="ECO:0007669"/>
    <property type="project" value="InterPro"/>
</dbReference>
<dbReference type="CDD" id="cd00190">
    <property type="entry name" value="Tryp_SPc"/>
    <property type="match status" value="1"/>
</dbReference>
<reference evidence="5" key="1">
    <citation type="journal article" date="2021" name="G3 (Bethesda)">
        <title>Genome and transcriptome analysis of the beet armyworm Spodoptera exigua reveals targets for pest control. .</title>
        <authorList>
            <person name="Simon S."/>
            <person name="Breeschoten T."/>
            <person name="Jansen H.J."/>
            <person name="Dirks R.P."/>
            <person name="Schranz M.E."/>
            <person name="Ros V.I.D."/>
        </authorList>
    </citation>
    <scope>NUCLEOTIDE SEQUENCE</scope>
    <source>
        <strain evidence="5">TB_SE_WUR_2020</strain>
    </source>
</reference>
<dbReference type="InterPro" id="IPR043504">
    <property type="entry name" value="Peptidase_S1_PA_chymotrypsin"/>
</dbReference>
<organism evidence="5 6">
    <name type="scientific">Spodoptera exigua</name>
    <name type="common">Beet armyworm</name>
    <name type="synonym">Noctua fulgens</name>
    <dbReference type="NCBI Taxonomy" id="7107"/>
    <lineage>
        <taxon>Eukaryota</taxon>
        <taxon>Metazoa</taxon>
        <taxon>Ecdysozoa</taxon>
        <taxon>Arthropoda</taxon>
        <taxon>Hexapoda</taxon>
        <taxon>Insecta</taxon>
        <taxon>Pterygota</taxon>
        <taxon>Neoptera</taxon>
        <taxon>Endopterygota</taxon>
        <taxon>Lepidoptera</taxon>
        <taxon>Glossata</taxon>
        <taxon>Ditrysia</taxon>
        <taxon>Noctuoidea</taxon>
        <taxon>Noctuidae</taxon>
        <taxon>Amphipyrinae</taxon>
        <taxon>Spodoptera</taxon>
    </lineage>
</organism>
<dbReference type="PRINTS" id="PR00722">
    <property type="entry name" value="CHYMOTRYPSIN"/>
</dbReference>